<comment type="caution">
    <text evidence="2">The sequence shown here is derived from an EMBL/GenBank/DDBJ whole genome shotgun (WGS) entry which is preliminary data.</text>
</comment>
<dbReference type="InterPro" id="IPR002925">
    <property type="entry name" value="Dienelactn_hydro"/>
</dbReference>
<proteinExistence type="predicted"/>
<dbReference type="SUPFAM" id="SSF53474">
    <property type="entry name" value="alpha/beta-Hydrolases"/>
    <property type="match status" value="1"/>
</dbReference>
<dbReference type="InterPro" id="IPR029058">
    <property type="entry name" value="AB_hydrolase_fold"/>
</dbReference>
<organism evidence="2 3">
    <name type="scientific">Sphingobium cupriresistens LL01</name>
    <dbReference type="NCBI Taxonomy" id="1420583"/>
    <lineage>
        <taxon>Bacteria</taxon>
        <taxon>Pseudomonadati</taxon>
        <taxon>Pseudomonadota</taxon>
        <taxon>Alphaproteobacteria</taxon>
        <taxon>Sphingomonadales</taxon>
        <taxon>Sphingomonadaceae</taxon>
        <taxon>Sphingobium</taxon>
    </lineage>
</organism>
<dbReference type="GO" id="GO:0016787">
    <property type="term" value="F:hydrolase activity"/>
    <property type="evidence" value="ECO:0007669"/>
    <property type="project" value="UniProtKB-KW"/>
</dbReference>
<name>A0A0J8AVK9_9SPHN</name>
<evidence type="ECO:0000259" key="1">
    <source>
        <dbReference type="Pfam" id="PF01738"/>
    </source>
</evidence>
<dbReference type="Gene3D" id="3.40.50.1820">
    <property type="entry name" value="alpha/beta hydrolase"/>
    <property type="match status" value="1"/>
</dbReference>
<evidence type="ECO:0000313" key="2">
    <source>
        <dbReference type="EMBL" id="KMS58250.1"/>
    </source>
</evidence>
<gene>
    <name evidence="2" type="ORF">V473_08975</name>
</gene>
<dbReference type="STRING" id="1420583.V473_08975"/>
<dbReference type="PANTHER" id="PTHR22946:SF0">
    <property type="entry name" value="DIENELACTONE HYDROLASE DOMAIN-CONTAINING PROTEIN"/>
    <property type="match status" value="1"/>
</dbReference>
<dbReference type="AlphaFoldDB" id="A0A0J8AVK9"/>
<dbReference type="Pfam" id="PF01738">
    <property type="entry name" value="DLH"/>
    <property type="match status" value="1"/>
</dbReference>
<dbReference type="PATRIC" id="fig|1420583.3.peg.1802"/>
<dbReference type="EMBL" id="JACT01000001">
    <property type="protein sequence ID" value="KMS58250.1"/>
    <property type="molecule type" value="Genomic_DNA"/>
</dbReference>
<keyword evidence="2" id="KW-0378">Hydrolase</keyword>
<feature type="domain" description="Dienelactone hydrolase" evidence="1">
    <location>
        <begin position="26"/>
        <end position="246"/>
    </location>
</feature>
<protein>
    <submittedName>
        <fullName evidence="2">Dienelactone hydrolase</fullName>
    </submittedName>
</protein>
<accession>A0A0J8AVK9</accession>
<dbReference type="PANTHER" id="PTHR22946">
    <property type="entry name" value="DIENELACTONE HYDROLASE DOMAIN-CONTAINING PROTEIN-RELATED"/>
    <property type="match status" value="1"/>
</dbReference>
<dbReference type="RefSeq" id="WP_082679028.1">
    <property type="nucleotide sequence ID" value="NZ_KQ130434.1"/>
</dbReference>
<sequence>MTGLSPKDARAINVRTVDYVADGLAMRGHLAIPAGAGPHPALLVFPEGYGLSDQAILRAERIASEMGYVALACDLHGEARELSGLEEVLEKLEPLQKSSACVRERVVPAYDALLAQPEVDPAKVGAIGFCFGGTMALELALTGRDIGAVVGFHSGLALTAPQDAPNIKAAILLLLGADDPSINAEQRLHFKQTMREAEVRWEMHVYGGVRHSFTNPRAHERGLPDWLRYDPVADRRSWNAMRAFLDDLWAAPDGGTSATIVMP</sequence>
<keyword evidence="3" id="KW-1185">Reference proteome</keyword>
<dbReference type="Proteomes" id="UP000052232">
    <property type="component" value="Unassembled WGS sequence"/>
</dbReference>
<reference evidence="2 3" key="1">
    <citation type="journal article" date="2015" name="G3 (Bethesda)">
        <title>Insights into Ongoing Evolution of the Hexachlorocyclohexane Catabolic Pathway from Comparative Genomics of Ten Sphingomonadaceae Strains.</title>
        <authorList>
            <person name="Pearce S.L."/>
            <person name="Oakeshott J.G."/>
            <person name="Pandey G."/>
        </authorList>
    </citation>
    <scope>NUCLEOTIDE SEQUENCE [LARGE SCALE GENOMIC DNA]</scope>
    <source>
        <strain evidence="2 3">LL01</strain>
    </source>
</reference>
<dbReference type="InterPro" id="IPR050261">
    <property type="entry name" value="FrsA_esterase"/>
</dbReference>
<evidence type="ECO:0000313" key="3">
    <source>
        <dbReference type="Proteomes" id="UP000052232"/>
    </source>
</evidence>